<dbReference type="EMBL" id="JAYMYS010000003">
    <property type="protein sequence ID" value="KAK7399740.1"/>
    <property type="molecule type" value="Genomic_DNA"/>
</dbReference>
<feature type="compositionally biased region" description="Basic and acidic residues" evidence="1">
    <location>
        <begin position="99"/>
        <end position="108"/>
    </location>
</feature>
<protein>
    <submittedName>
        <fullName evidence="2">Uncharacterized protein</fullName>
    </submittedName>
</protein>
<feature type="region of interest" description="Disordered" evidence="1">
    <location>
        <begin position="1"/>
        <end position="147"/>
    </location>
</feature>
<feature type="compositionally biased region" description="Polar residues" evidence="1">
    <location>
        <begin position="10"/>
        <end position="21"/>
    </location>
</feature>
<dbReference type="AlphaFoldDB" id="A0AAN9SKK5"/>
<feature type="compositionally biased region" description="Basic and acidic residues" evidence="1">
    <location>
        <begin position="71"/>
        <end position="88"/>
    </location>
</feature>
<accession>A0AAN9SKK5</accession>
<feature type="compositionally biased region" description="Basic and acidic residues" evidence="1">
    <location>
        <begin position="31"/>
        <end position="62"/>
    </location>
</feature>
<evidence type="ECO:0000256" key="1">
    <source>
        <dbReference type="SAM" id="MobiDB-lite"/>
    </source>
</evidence>
<sequence>MDTEDGIGGQNQKIVDEQSANGWPGTGSRRAGADRIHAEWEVRPEEERQDRQERRGQTREVPEMENWSKNGEAHGKREFHADLEDRAADPVYCAADLVDSERRSDRWTDSVSPPSAESPANQKATRGHDAQGQSQRTEQHANRGKYADAVGPVVLCAQAGGREVQTAKRR</sequence>
<proteinExistence type="predicted"/>
<dbReference type="Proteomes" id="UP001386955">
    <property type="component" value="Unassembled WGS sequence"/>
</dbReference>
<reference evidence="2 3" key="1">
    <citation type="submission" date="2024-01" db="EMBL/GenBank/DDBJ databases">
        <title>The genomes of 5 underutilized Papilionoideae crops provide insights into root nodulation and disease resistanc.</title>
        <authorList>
            <person name="Jiang F."/>
        </authorList>
    </citation>
    <scope>NUCLEOTIDE SEQUENCE [LARGE SCALE GENOMIC DNA]</scope>
    <source>
        <strain evidence="2">DUOXIRENSHENG_FW03</strain>
        <tissue evidence="2">Leaves</tissue>
    </source>
</reference>
<name>A0AAN9SKK5_PSOTE</name>
<feature type="compositionally biased region" description="Polar residues" evidence="1">
    <location>
        <begin position="109"/>
        <end position="124"/>
    </location>
</feature>
<comment type="caution">
    <text evidence="2">The sequence shown here is derived from an EMBL/GenBank/DDBJ whole genome shotgun (WGS) entry which is preliminary data.</text>
</comment>
<gene>
    <name evidence="2" type="ORF">VNO78_10929</name>
</gene>
<evidence type="ECO:0000313" key="2">
    <source>
        <dbReference type="EMBL" id="KAK7399740.1"/>
    </source>
</evidence>
<keyword evidence="3" id="KW-1185">Reference proteome</keyword>
<organism evidence="2 3">
    <name type="scientific">Psophocarpus tetragonolobus</name>
    <name type="common">Winged bean</name>
    <name type="synonym">Dolichos tetragonolobus</name>
    <dbReference type="NCBI Taxonomy" id="3891"/>
    <lineage>
        <taxon>Eukaryota</taxon>
        <taxon>Viridiplantae</taxon>
        <taxon>Streptophyta</taxon>
        <taxon>Embryophyta</taxon>
        <taxon>Tracheophyta</taxon>
        <taxon>Spermatophyta</taxon>
        <taxon>Magnoliopsida</taxon>
        <taxon>eudicotyledons</taxon>
        <taxon>Gunneridae</taxon>
        <taxon>Pentapetalae</taxon>
        <taxon>rosids</taxon>
        <taxon>fabids</taxon>
        <taxon>Fabales</taxon>
        <taxon>Fabaceae</taxon>
        <taxon>Papilionoideae</taxon>
        <taxon>50 kb inversion clade</taxon>
        <taxon>NPAAA clade</taxon>
        <taxon>indigoferoid/millettioid clade</taxon>
        <taxon>Phaseoleae</taxon>
        <taxon>Psophocarpus</taxon>
    </lineage>
</organism>
<evidence type="ECO:0000313" key="3">
    <source>
        <dbReference type="Proteomes" id="UP001386955"/>
    </source>
</evidence>